<feature type="compositionally biased region" description="Basic and acidic residues" evidence="1">
    <location>
        <begin position="329"/>
        <end position="340"/>
    </location>
</feature>
<protein>
    <recommendedName>
        <fullName evidence="4">CCHC-type domain-containing protein</fullName>
    </recommendedName>
</protein>
<evidence type="ECO:0008006" key="4">
    <source>
        <dbReference type="Google" id="ProtNLM"/>
    </source>
</evidence>
<feature type="compositionally biased region" description="Basic and acidic residues" evidence="1">
    <location>
        <begin position="492"/>
        <end position="512"/>
    </location>
</feature>
<evidence type="ECO:0000313" key="3">
    <source>
        <dbReference type="Proteomes" id="UP000054564"/>
    </source>
</evidence>
<evidence type="ECO:0000313" key="2">
    <source>
        <dbReference type="EMBL" id="KNE90049.1"/>
    </source>
</evidence>
<dbReference type="PANTHER" id="PTHR33246">
    <property type="entry name" value="CCHC-TYPE DOMAIN-CONTAINING PROTEIN"/>
    <property type="match status" value="1"/>
</dbReference>
<sequence length="540" mass="61783">MDDGTPKHQNTPTRDDPFDNLGNQTPQNPTQGPPRRPPSGYGLHNIGSPEDFSERKPKIIKDPQLFYKGEYFMKFLSRFERTALAFQATDYNRALQIIWFIRPEELKVQLESMDAYTEFDWTKLQASMVDSWGELDNTILYTRDNLAQVSKEFGRNGGVKNYREYKAYLGKFSPILKYLVDNRHLYRKEEASRLFHSAFSGESQKSIRRALVSAGKLPKGKDGSDQPPLWKDTIDAAETEVRVEESGGSNYQMQRSLDQQKGDGQRQDRMLGELPTVGAVDKQVADMAQELASLKQKLQSILPNRYNQAGSAYQDYHRNNKRSSTPGNDRAEFSRPREKPSTPLYEHQICFYCHRESHATYRCPDFMKDEELGLVRKEGRDWFLPNGQLIPWVPSRPIRSVVASASADPKMMEAADKLAKSRRVAFAPTPRPPTPPAFKSSAQTVNWEPPQLGAENFLKTHVVTRSDAQKGRRSTNLDEDRMDVDQQEEREEPTRKEPRVAPEKVWSKDKTPTKSKKATPEEALIEELDHVKIPTTFAKP</sequence>
<feature type="compositionally biased region" description="Acidic residues" evidence="1">
    <location>
        <begin position="480"/>
        <end position="491"/>
    </location>
</feature>
<evidence type="ECO:0000256" key="1">
    <source>
        <dbReference type="SAM" id="MobiDB-lite"/>
    </source>
</evidence>
<reference evidence="3" key="1">
    <citation type="submission" date="2014-03" db="EMBL/GenBank/DDBJ databases">
        <title>The Genome Sequence of Puccinia striiformis f. sp. tritici PST-78.</title>
        <authorList>
            <consortium name="The Broad Institute Genome Sequencing Platform"/>
            <person name="Cuomo C."/>
            <person name="Hulbert S."/>
            <person name="Chen X."/>
            <person name="Walker B."/>
            <person name="Young S.K."/>
            <person name="Zeng Q."/>
            <person name="Gargeya S."/>
            <person name="Fitzgerald M."/>
            <person name="Haas B."/>
            <person name="Abouelleil A."/>
            <person name="Alvarado L."/>
            <person name="Arachchi H.M."/>
            <person name="Berlin A.M."/>
            <person name="Chapman S.B."/>
            <person name="Goldberg J."/>
            <person name="Griggs A."/>
            <person name="Gujja S."/>
            <person name="Hansen M."/>
            <person name="Howarth C."/>
            <person name="Imamovic A."/>
            <person name="Larimer J."/>
            <person name="McCowan C."/>
            <person name="Montmayeur A."/>
            <person name="Murphy C."/>
            <person name="Neiman D."/>
            <person name="Pearson M."/>
            <person name="Priest M."/>
            <person name="Roberts A."/>
            <person name="Saif S."/>
            <person name="Shea T."/>
            <person name="Sisk P."/>
            <person name="Sykes S."/>
            <person name="Wortman J."/>
            <person name="Nusbaum C."/>
            <person name="Birren B."/>
        </authorList>
    </citation>
    <scope>NUCLEOTIDE SEQUENCE [LARGE SCALE GENOMIC DNA]</scope>
    <source>
        <strain evidence="3">race PST-78</strain>
    </source>
</reference>
<name>A0A0L0UTK2_9BASI</name>
<feature type="region of interest" description="Disordered" evidence="1">
    <location>
        <begin position="463"/>
        <end position="521"/>
    </location>
</feature>
<feature type="region of interest" description="Disordered" evidence="1">
    <location>
        <begin position="241"/>
        <end position="266"/>
    </location>
</feature>
<proteinExistence type="predicted"/>
<organism evidence="2 3">
    <name type="scientific">Puccinia striiformis f. sp. tritici PST-78</name>
    <dbReference type="NCBI Taxonomy" id="1165861"/>
    <lineage>
        <taxon>Eukaryota</taxon>
        <taxon>Fungi</taxon>
        <taxon>Dikarya</taxon>
        <taxon>Basidiomycota</taxon>
        <taxon>Pucciniomycotina</taxon>
        <taxon>Pucciniomycetes</taxon>
        <taxon>Pucciniales</taxon>
        <taxon>Pucciniaceae</taxon>
        <taxon>Puccinia</taxon>
    </lineage>
</organism>
<feature type="compositionally biased region" description="Basic and acidic residues" evidence="1">
    <location>
        <begin position="467"/>
        <end position="479"/>
    </location>
</feature>
<accession>A0A0L0UTK2</accession>
<keyword evidence="3" id="KW-1185">Reference proteome</keyword>
<feature type="region of interest" description="Disordered" evidence="1">
    <location>
        <begin position="310"/>
        <end position="340"/>
    </location>
</feature>
<dbReference type="EMBL" id="AJIL01000280">
    <property type="protein sequence ID" value="KNE90049.1"/>
    <property type="molecule type" value="Genomic_DNA"/>
</dbReference>
<comment type="caution">
    <text evidence="2">The sequence shown here is derived from an EMBL/GenBank/DDBJ whole genome shotgun (WGS) entry which is preliminary data.</text>
</comment>
<dbReference type="Proteomes" id="UP000054564">
    <property type="component" value="Unassembled WGS sequence"/>
</dbReference>
<dbReference type="AlphaFoldDB" id="A0A0L0UTK2"/>
<gene>
    <name evidence="2" type="ORF">PSTG_16494</name>
</gene>
<dbReference type="PANTHER" id="PTHR33246:SF51">
    <property type="entry name" value="MYB_SANT-LIKE DOMAIN-CONTAINING PROTEIN"/>
    <property type="match status" value="1"/>
</dbReference>
<feature type="compositionally biased region" description="Polar residues" evidence="1">
    <location>
        <begin position="247"/>
        <end position="257"/>
    </location>
</feature>
<feature type="region of interest" description="Disordered" evidence="1">
    <location>
        <begin position="1"/>
        <end position="55"/>
    </location>
</feature>